<dbReference type="InterPro" id="IPR002504">
    <property type="entry name" value="NADK"/>
</dbReference>
<keyword evidence="2 6" id="KW-0418">Kinase</keyword>
<dbReference type="RefSeq" id="WP_241218839.1">
    <property type="nucleotide sequence ID" value="NZ_QXGM01000001.1"/>
</dbReference>
<dbReference type="InterPro" id="IPR016064">
    <property type="entry name" value="NAD/diacylglycerol_kinase_sf"/>
</dbReference>
<dbReference type="Pfam" id="PF20143">
    <property type="entry name" value="NAD_kinase_C"/>
    <property type="match status" value="1"/>
</dbReference>
<keyword evidence="1 6" id="KW-0808">Transferase</keyword>
<dbReference type="GO" id="GO:0019674">
    <property type="term" value="P:NAD+ metabolic process"/>
    <property type="evidence" value="ECO:0007669"/>
    <property type="project" value="InterPro"/>
</dbReference>
<evidence type="ECO:0000256" key="3">
    <source>
        <dbReference type="ARBA" id="ARBA00022857"/>
    </source>
</evidence>
<dbReference type="GO" id="GO:0003951">
    <property type="term" value="F:NAD+ kinase activity"/>
    <property type="evidence" value="ECO:0007669"/>
    <property type="project" value="UniProtKB-UniRule"/>
</dbReference>
<evidence type="ECO:0000256" key="2">
    <source>
        <dbReference type="ARBA" id="ARBA00022777"/>
    </source>
</evidence>
<dbReference type="Proteomes" id="UP000287609">
    <property type="component" value="Unassembled WGS sequence"/>
</dbReference>
<evidence type="ECO:0000256" key="5">
    <source>
        <dbReference type="ARBA" id="ARBA00047925"/>
    </source>
</evidence>
<dbReference type="GO" id="GO:0005737">
    <property type="term" value="C:cytoplasm"/>
    <property type="evidence" value="ECO:0007669"/>
    <property type="project" value="UniProtKB-SubCell"/>
</dbReference>
<dbReference type="GO" id="GO:0046872">
    <property type="term" value="F:metal ion binding"/>
    <property type="evidence" value="ECO:0007669"/>
    <property type="project" value="UniProtKB-UniRule"/>
</dbReference>
<dbReference type="Gene3D" id="3.40.50.10330">
    <property type="entry name" value="Probable inorganic polyphosphate/atp-NAD kinase, domain 1"/>
    <property type="match status" value="1"/>
</dbReference>
<dbReference type="NCBIfam" id="NF002892">
    <property type="entry name" value="PRK03372.1"/>
    <property type="match status" value="1"/>
</dbReference>
<feature type="active site" description="Proton acceptor" evidence="6">
    <location>
        <position position="67"/>
    </location>
</feature>
<dbReference type="Pfam" id="PF01513">
    <property type="entry name" value="NAD_kinase"/>
    <property type="match status" value="1"/>
</dbReference>
<feature type="binding site" evidence="6">
    <location>
        <position position="72"/>
    </location>
    <ligand>
        <name>NAD(+)</name>
        <dbReference type="ChEBI" id="CHEBI:57540"/>
    </ligand>
</feature>
<dbReference type="GO" id="GO:0005524">
    <property type="term" value="F:ATP binding"/>
    <property type="evidence" value="ECO:0007669"/>
    <property type="project" value="UniProtKB-KW"/>
</dbReference>
<dbReference type="HAMAP" id="MF_00361">
    <property type="entry name" value="NAD_kinase"/>
    <property type="match status" value="1"/>
</dbReference>
<feature type="binding site" evidence="6">
    <location>
        <begin position="183"/>
        <end position="188"/>
    </location>
    <ligand>
        <name>NAD(+)</name>
        <dbReference type="ChEBI" id="CHEBI:57540"/>
    </ligand>
</feature>
<comment type="caution">
    <text evidence="6">Lacks conserved residue(s) required for the propagation of feature annotation.</text>
</comment>
<evidence type="ECO:0000256" key="4">
    <source>
        <dbReference type="ARBA" id="ARBA00023027"/>
    </source>
</evidence>
<feature type="binding site" evidence="6">
    <location>
        <position position="172"/>
    </location>
    <ligand>
        <name>NAD(+)</name>
        <dbReference type="ChEBI" id="CHEBI:57540"/>
    </ligand>
</feature>
<reference evidence="7 8" key="1">
    <citation type="submission" date="2018-09" db="EMBL/GenBank/DDBJ databases">
        <title>Characterization of the phylogenetic diversity of five novel species belonging to the genus Bifidobacterium.</title>
        <authorList>
            <person name="Lugli G.A."/>
            <person name="Duranti S."/>
            <person name="Milani C."/>
        </authorList>
    </citation>
    <scope>NUCLEOTIDE SEQUENCE [LARGE SCALE GENOMIC DNA]</scope>
    <source>
        <strain evidence="7 8">2036B</strain>
    </source>
</reference>
<dbReference type="Gene3D" id="2.60.200.30">
    <property type="entry name" value="Probable inorganic polyphosphate/atp-NAD kinase, domain 2"/>
    <property type="match status" value="1"/>
</dbReference>
<comment type="similarity">
    <text evidence="6">Belongs to the NAD kinase family.</text>
</comment>
<dbReference type="EC" id="2.7.1.23" evidence="6"/>
<dbReference type="GO" id="GO:0051287">
    <property type="term" value="F:NAD binding"/>
    <property type="evidence" value="ECO:0007669"/>
    <property type="project" value="UniProtKB-ARBA"/>
</dbReference>
<dbReference type="InterPro" id="IPR017437">
    <property type="entry name" value="ATP-NAD_kinase_PpnK-typ_C"/>
</dbReference>
<keyword evidence="4 6" id="KW-0520">NAD</keyword>
<dbReference type="EMBL" id="QXGM01000001">
    <property type="protein sequence ID" value="RSX56124.1"/>
    <property type="molecule type" value="Genomic_DNA"/>
</dbReference>
<comment type="cofactor">
    <cofactor evidence="6">
        <name>a divalent metal cation</name>
        <dbReference type="ChEBI" id="CHEBI:60240"/>
    </cofactor>
</comment>
<feature type="binding site" evidence="6">
    <location>
        <position position="153"/>
    </location>
    <ligand>
        <name>NAD(+)</name>
        <dbReference type="ChEBI" id="CHEBI:57540"/>
    </ligand>
</feature>
<dbReference type="GO" id="GO:0006741">
    <property type="term" value="P:NADP+ biosynthetic process"/>
    <property type="evidence" value="ECO:0007669"/>
    <property type="project" value="UniProtKB-UniRule"/>
</dbReference>
<dbReference type="AlphaFoldDB" id="A0A430FT98"/>
<keyword evidence="8" id="KW-1185">Reference proteome</keyword>
<feature type="binding site" evidence="6">
    <location>
        <begin position="142"/>
        <end position="143"/>
    </location>
    <ligand>
        <name>NAD(+)</name>
        <dbReference type="ChEBI" id="CHEBI:57540"/>
    </ligand>
</feature>
<feature type="binding site" evidence="6">
    <location>
        <position position="207"/>
    </location>
    <ligand>
        <name>NAD(+)</name>
        <dbReference type="ChEBI" id="CHEBI:57540"/>
    </ligand>
</feature>
<comment type="catalytic activity">
    <reaction evidence="5 6">
        <text>NAD(+) + ATP = ADP + NADP(+) + H(+)</text>
        <dbReference type="Rhea" id="RHEA:18629"/>
        <dbReference type="ChEBI" id="CHEBI:15378"/>
        <dbReference type="ChEBI" id="CHEBI:30616"/>
        <dbReference type="ChEBI" id="CHEBI:57540"/>
        <dbReference type="ChEBI" id="CHEBI:58349"/>
        <dbReference type="ChEBI" id="CHEBI:456216"/>
        <dbReference type="EC" id="2.7.1.23"/>
    </reaction>
</comment>
<keyword evidence="6" id="KW-0067">ATP-binding</keyword>
<name>A0A430FT98_9BIFI</name>
<comment type="subcellular location">
    <subcellularLocation>
        <location evidence="6">Cytoplasm</location>
    </subcellularLocation>
</comment>
<proteinExistence type="inferred from homology"/>
<evidence type="ECO:0000256" key="1">
    <source>
        <dbReference type="ARBA" id="ARBA00022679"/>
    </source>
</evidence>
<keyword evidence="6" id="KW-0547">Nucleotide-binding</keyword>
<dbReference type="InterPro" id="IPR017438">
    <property type="entry name" value="ATP-NAD_kinase_N"/>
</dbReference>
<feature type="binding site" evidence="6">
    <location>
        <begin position="67"/>
        <end position="68"/>
    </location>
    <ligand>
        <name>NAD(+)</name>
        <dbReference type="ChEBI" id="CHEBI:57540"/>
    </ligand>
</feature>
<gene>
    <name evidence="6" type="primary">nadK</name>
    <name evidence="7" type="ORF">D2E26_0687</name>
</gene>
<keyword evidence="6" id="KW-0963">Cytoplasm</keyword>
<comment type="caution">
    <text evidence="7">The sequence shown here is derived from an EMBL/GenBank/DDBJ whole genome shotgun (WGS) entry which is preliminary data.</text>
</comment>
<organism evidence="7 8">
    <name type="scientific">Bifidobacterium dolichotidis</name>
    <dbReference type="NCBI Taxonomy" id="2306976"/>
    <lineage>
        <taxon>Bacteria</taxon>
        <taxon>Bacillati</taxon>
        <taxon>Actinomycetota</taxon>
        <taxon>Actinomycetes</taxon>
        <taxon>Bifidobacteriales</taxon>
        <taxon>Bifidobacteriaceae</taxon>
        <taxon>Bifidobacterium</taxon>
    </lineage>
</organism>
<dbReference type="PANTHER" id="PTHR20275:SF0">
    <property type="entry name" value="NAD KINASE"/>
    <property type="match status" value="1"/>
</dbReference>
<evidence type="ECO:0000256" key="6">
    <source>
        <dbReference type="HAMAP-Rule" id="MF_00361"/>
    </source>
</evidence>
<evidence type="ECO:0000313" key="8">
    <source>
        <dbReference type="Proteomes" id="UP000287609"/>
    </source>
</evidence>
<evidence type="ECO:0000313" key="7">
    <source>
        <dbReference type="EMBL" id="RSX56124.1"/>
    </source>
</evidence>
<keyword evidence="3 6" id="KW-0521">NADP</keyword>
<protein>
    <recommendedName>
        <fullName evidence="6">NAD kinase</fullName>
        <ecNumber evidence="6">2.7.1.23</ecNumber>
    </recommendedName>
    <alternativeName>
        <fullName evidence="6">ATP-dependent NAD kinase</fullName>
    </alternativeName>
</protein>
<sequence length="369" mass="40455">MERTRLAVVVTHPKLRHHGNIVSETVHKLEEQGFEVQVIDNFDAPEFGGITTKVDPRSEIVVVLGGDGTILRATELTHCTDAPILGINLGHVGFLAEFESFQLDDAIARISARDYAVEERLVAHIDVWLPGADKPLVDWALNDVTLERADRGKMVELSIAVDGVEMSSFGCDGIIVSTPTGSTAYAFSAGGPIMWPNVEALLMVPLAAHALFARPVVIGSDSTFSFYISEDSASEGWICCDGRRGRKLPKGTRIDVRQSSARLKLVSLSQVPFTTRLVTKFDLPVVGWREQANIDHKRQDATGECPGSCNIAAHNHAKLNPDYLQQHEQKPVPDITRESQGHRVREINAAHVRGASLRGLVDYDDVQLD</sequence>
<dbReference type="PANTHER" id="PTHR20275">
    <property type="entry name" value="NAD KINASE"/>
    <property type="match status" value="1"/>
</dbReference>
<comment type="function">
    <text evidence="6">Involved in the regulation of the intracellular balance of NAD and NADP, and is a key enzyme in the biosynthesis of NADP. Catalyzes specifically the phosphorylation on 2'-hydroxyl of the adenosine moiety of NAD to yield NADP.</text>
</comment>
<accession>A0A430FT98</accession>
<dbReference type="SUPFAM" id="SSF111331">
    <property type="entry name" value="NAD kinase/diacylglycerol kinase-like"/>
    <property type="match status" value="1"/>
</dbReference>